<evidence type="ECO:0000313" key="3">
    <source>
        <dbReference type="Proteomes" id="UP000186400"/>
    </source>
</evidence>
<dbReference type="GO" id="GO:0016747">
    <property type="term" value="F:acyltransferase activity, transferring groups other than amino-acyl groups"/>
    <property type="evidence" value="ECO:0007669"/>
    <property type="project" value="InterPro"/>
</dbReference>
<evidence type="ECO:0000259" key="1">
    <source>
        <dbReference type="PROSITE" id="PS51186"/>
    </source>
</evidence>
<protein>
    <submittedName>
        <fullName evidence="2">Putative acetyltransferase</fullName>
    </submittedName>
</protein>
<feature type="domain" description="N-acetyltransferase" evidence="1">
    <location>
        <begin position="1"/>
        <end position="147"/>
    </location>
</feature>
<reference evidence="2 3" key="1">
    <citation type="submission" date="2017-01" db="EMBL/GenBank/DDBJ databases">
        <authorList>
            <person name="Mah S.A."/>
            <person name="Swanson W.J."/>
            <person name="Moy G.W."/>
            <person name="Vacquier V.D."/>
        </authorList>
    </citation>
    <scope>NUCLEOTIDE SEQUENCE [LARGE SCALE GENOMIC DNA]</scope>
    <source>
        <strain evidence="2 3">ASpG1</strain>
    </source>
</reference>
<dbReference type="Gene3D" id="3.40.630.30">
    <property type="match status" value="1"/>
</dbReference>
<dbReference type="InterPro" id="IPR016181">
    <property type="entry name" value="Acyl_CoA_acyltransferase"/>
</dbReference>
<organism evidence="2 3">
    <name type="scientific">Alkalispirochaeta americana</name>
    <dbReference type="NCBI Taxonomy" id="159291"/>
    <lineage>
        <taxon>Bacteria</taxon>
        <taxon>Pseudomonadati</taxon>
        <taxon>Spirochaetota</taxon>
        <taxon>Spirochaetia</taxon>
        <taxon>Spirochaetales</taxon>
        <taxon>Spirochaetaceae</taxon>
        <taxon>Alkalispirochaeta</taxon>
    </lineage>
</organism>
<gene>
    <name evidence="2" type="ORF">SAMN05920897_11573</name>
</gene>
<dbReference type="AlphaFoldDB" id="A0A1N6VSV6"/>
<dbReference type="InterPro" id="IPR000182">
    <property type="entry name" value="GNAT_dom"/>
</dbReference>
<name>A0A1N6VSV6_9SPIO</name>
<evidence type="ECO:0000313" key="2">
    <source>
        <dbReference type="EMBL" id="SIQ80953.1"/>
    </source>
</evidence>
<dbReference type="EMBL" id="FTMS01000015">
    <property type="protein sequence ID" value="SIQ80953.1"/>
    <property type="molecule type" value="Genomic_DNA"/>
</dbReference>
<dbReference type="Pfam" id="PF13527">
    <property type="entry name" value="Acetyltransf_9"/>
    <property type="match status" value="1"/>
</dbReference>
<sequence length="167" mass="18263">MIIREETEEDIIAVRAIHEAAFGSPAEAELVDTLRSQVRPIISMVAVEGALVVGHIFFSPVTLNSLQNLKLMGLAPMAVMPGHQRGGVGSALVVRGLEECANRGVGAVTVLGHPAYYPRFGFLPSVRFGIRSEYPVPEEVFMIKELIPNYLHDHRGTINYHEAFGDV</sequence>
<keyword evidence="3" id="KW-1185">Reference proteome</keyword>
<dbReference type="Proteomes" id="UP000186400">
    <property type="component" value="Unassembled WGS sequence"/>
</dbReference>
<dbReference type="CDD" id="cd04301">
    <property type="entry name" value="NAT_SF"/>
    <property type="match status" value="1"/>
</dbReference>
<keyword evidence="2" id="KW-0808">Transferase</keyword>
<dbReference type="OrthoDB" id="9797178at2"/>
<proteinExistence type="predicted"/>
<dbReference type="SUPFAM" id="SSF55729">
    <property type="entry name" value="Acyl-CoA N-acyltransferases (Nat)"/>
    <property type="match status" value="1"/>
</dbReference>
<dbReference type="RefSeq" id="WP_076489465.1">
    <property type="nucleotide sequence ID" value="NZ_FTMS01000015.1"/>
</dbReference>
<dbReference type="STRING" id="159291.SAMN05920897_11573"/>
<dbReference type="PROSITE" id="PS51186">
    <property type="entry name" value="GNAT"/>
    <property type="match status" value="1"/>
</dbReference>
<accession>A0A1N6VSV6</accession>